<reference evidence="2 3" key="1">
    <citation type="submission" date="2020-02" db="EMBL/GenBank/DDBJ databases">
        <title>Aliifodinibius halophilus 2W32, complete genome.</title>
        <authorList>
            <person name="Li Y."/>
            <person name="Wu S."/>
        </authorList>
    </citation>
    <scope>NUCLEOTIDE SEQUENCE [LARGE SCALE GENOMIC DNA]</scope>
    <source>
        <strain evidence="2 3">2W32</strain>
    </source>
</reference>
<keyword evidence="1" id="KW-0732">Signal</keyword>
<organism evidence="2 3">
    <name type="scientific">Fodinibius halophilus</name>
    <dbReference type="NCBI Taxonomy" id="1736908"/>
    <lineage>
        <taxon>Bacteria</taxon>
        <taxon>Pseudomonadati</taxon>
        <taxon>Balneolota</taxon>
        <taxon>Balneolia</taxon>
        <taxon>Balneolales</taxon>
        <taxon>Balneolaceae</taxon>
        <taxon>Fodinibius</taxon>
    </lineage>
</organism>
<dbReference type="RefSeq" id="WP_165265729.1">
    <property type="nucleotide sequence ID" value="NZ_JAALLS010000002.1"/>
</dbReference>
<evidence type="ECO:0000313" key="2">
    <source>
        <dbReference type="EMBL" id="NGP87200.1"/>
    </source>
</evidence>
<feature type="signal peptide" evidence="1">
    <location>
        <begin position="1"/>
        <end position="22"/>
    </location>
</feature>
<gene>
    <name evidence="2" type="ORF">G3569_02440</name>
</gene>
<evidence type="ECO:0000256" key="1">
    <source>
        <dbReference type="SAM" id="SignalP"/>
    </source>
</evidence>
<dbReference type="EMBL" id="JAALLS010000002">
    <property type="protein sequence ID" value="NGP87200.1"/>
    <property type="molecule type" value="Genomic_DNA"/>
</dbReference>
<accession>A0A6M1TF07</accession>
<sequence>MRQLILTLSVFFLFSLAGNAMTSTSSYEAFTSSQESSVSNKVTNIVNFSEAEWKNGITSITIVSTKTECTVTIEGQIGFAGSHINVSVSATAGTCADARAEAFSEFEKA</sequence>
<dbReference type="AlphaFoldDB" id="A0A6M1TF07"/>
<feature type="chain" id="PRO_5026834480" evidence="1">
    <location>
        <begin position="23"/>
        <end position="109"/>
    </location>
</feature>
<name>A0A6M1TF07_9BACT</name>
<dbReference type="Proteomes" id="UP000479132">
    <property type="component" value="Unassembled WGS sequence"/>
</dbReference>
<protein>
    <submittedName>
        <fullName evidence="2">Uncharacterized protein</fullName>
    </submittedName>
</protein>
<proteinExistence type="predicted"/>
<keyword evidence="3" id="KW-1185">Reference proteome</keyword>
<evidence type="ECO:0000313" key="3">
    <source>
        <dbReference type="Proteomes" id="UP000479132"/>
    </source>
</evidence>
<comment type="caution">
    <text evidence="2">The sequence shown here is derived from an EMBL/GenBank/DDBJ whole genome shotgun (WGS) entry which is preliminary data.</text>
</comment>